<dbReference type="Gene3D" id="1.10.10.10">
    <property type="entry name" value="Winged helix-like DNA-binding domain superfamily/Winged helix DNA-binding domain"/>
    <property type="match status" value="1"/>
</dbReference>
<evidence type="ECO:0000256" key="2">
    <source>
        <dbReference type="ARBA" id="ARBA00023125"/>
    </source>
</evidence>
<dbReference type="Pfam" id="PF00392">
    <property type="entry name" value="GntR"/>
    <property type="match status" value="1"/>
</dbReference>
<dbReference type="PANTHER" id="PTHR30146">
    <property type="entry name" value="LACI-RELATED TRANSCRIPTIONAL REPRESSOR"/>
    <property type="match status" value="1"/>
</dbReference>
<dbReference type="AlphaFoldDB" id="A0A2S7U3J7"/>
<dbReference type="InterPro" id="IPR046335">
    <property type="entry name" value="LacI/GalR-like_sensor"/>
</dbReference>
<dbReference type="Proteomes" id="UP000239907">
    <property type="component" value="Unassembled WGS sequence"/>
</dbReference>
<keyword evidence="1" id="KW-0805">Transcription regulation</keyword>
<gene>
    <name evidence="6" type="ORF">BSZ32_10570</name>
</gene>
<dbReference type="Pfam" id="PF13377">
    <property type="entry name" value="Peripla_BP_3"/>
    <property type="match status" value="1"/>
</dbReference>
<name>A0A2S7U3J7_9BACT</name>
<dbReference type="RefSeq" id="WP_165788782.1">
    <property type="nucleotide sequence ID" value="NZ_MQWA01000001.1"/>
</dbReference>
<proteinExistence type="predicted"/>
<dbReference type="InterPro" id="IPR000524">
    <property type="entry name" value="Tscrpt_reg_HTH_GntR"/>
</dbReference>
<evidence type="ECO:0000259" key="4">
    <source>
        <dbReference type="Pfam" id="PF00392"/>
    </source>
</evidence>
<dbReference type="SUPFAM" id="SSF53822">
    <property type="entry name" value="Periplasmic binding protein-like I"/>
    <property type="match status" value="1"/>
</dbReference>
<evidence type="ECO:0000259" key="5">
    <source>
        <dbReference type="Pfam" id="PF13377"/>
    </source>
</evidence>
<dbReference type="EMBL" id="MQWA01000001">
    <property type="protein sequence ID" value="PQJ28892.1"/>
    <property type="molecule type" value="Genomic_DNA"/>
</dbReference>
<protein>
    <submittedName>
        <fullName evidence="6">Uncharacterized protein</fullName>
    </submittedName>
</protein>
<dbReference type="GO" id="GO:0000976">
    <property type="term" value="F:transcription cis-regulatory region binding"/>
    <property type="evidence" value="ECO:0007669"/>
    <property type="project" value="TreeGrafter"/>
</dbReference>
<evidence type="ECO:0000313" key="7">
    <source>
        <dbReference type="Proteomes" id="UP000239907"/>
    </source>
</evidence>
<feature type="domain" description="Transcriptional regulator LacI/GalR-like sensor" evidence="5">
    <location>
        <begin position="190"/>
        <end position="332"/>
    </location>
</feature>
<dbReference type="PANTHER" id="PTHR30146:SF109">
    <property type="entry name" value="HTH-TYPE TRANSCRIPTIONAL REGULATOR GALS"/>
    <property type="match status" value="1"/>
</dbReference>
<keyword evidence="2" id="KW-0238">DNA-binding</keyword>
<organism evidence="6 7">
    <name type="scientific">Rubritalea profundi</name>
    <dbReference type="NCBI Taxonomy" id="1658618"/>
    <lineage>
        <taxon>Bacteria</taxon>
        <taxon>Pseudomonadati</taxon>
        <taxon>Verrucomicrobiota</taxon>
        <taxon>Verrucomicrobiia</taxon>
        <taxon>Verrucomicrobiales</taxon>
        <taxon>Rubritaleaceae</taxon>
        <taxon>Rubritalea</taxon>
    </lineage>
</organism>
<evidence type="ECO:0000256" key="3">
    <source>
        <dbReference type="ARBA" id="ARBA00023163"/>
    </source>
</evidence>
<sequence length="354" mass="38892">MQPITVLSAVEQVAEHLRAELLRGGLSGTMPGVNSLVEELGVGHKTVKAALRMLEDEGLLLNQGRGLQRKIALPEGHAPLALRVAVLFYEKGDESHDLFTRFQDKLKAAGHTVLHARKNLTDIGGNMRRLASMIKETEADAWVVAGGSGEVLQCFVQRQVPVFALYGGFGRLRIAGIAPNQRPSIVAATRRLISLGHRRIVMLDEHVTLSNAVLSGGSTFLDELTAHGIDAGKYNMPGWEGGFDGFYRCLESLFASTPPTAIFIYSAAQYFATAQFLLNRRLGVPQDVSLICIDKASYFNRFQPSISHVSWNDQPIVNRIVRWTNNIRQGKEDTRQSMIDAEFIEGGTMGPVPK</sequence>
<dbReference type="Gene3D" id="3.40.50.2300">
    <property type="match status" value="2"/>
</dbReference>
<keyword evidence="7" id="KW-1185">Reference proteome</keyword>
<dbReference type="InterPro" id="IPR036388">
    <property type="entry name" value="WH-like_DNA-bd_sf"/>
</dbReference>
<dbReference type="InterPro" id="IPR028082">
    <property type="entry name" value="Peripla_BP_I"/>
</dbReference>
<evidence type="ECO:0000313" key="6">
    <source>
        <dbReference type="EMBL" id="PQJ28892.1"/>
    </source>
</evidence>
<reference evidence="6 7" key="1">
    <citation type="submission" date="2016-12" db="EMBL/GenBank/DDBJ databases">
        <title>Study of bacterial adaptation to deep sea.</title>
        <authorList>
            <person name="Song J."/>
            <person name="Yoshizawa S."/>
            <person name="Kogure K."/>
        </authorList>
    </citation>
    <scope>NUCLEOTIDE SEQUENCE [LARGE SCALE GENOMIC DNA]</scope>
    <source>
        <strain evidence="6 7">SAORIC-165</strain>
    </source>
</reference>
<dbReference type="SUPFAM" id="SSF46785">
    <property type="entry name" value="Winged helix' DNA-binding domain"/>
    <property type="match status" value="1"/>
</dbReference>
<accession>A0A2S7U3J7</accession>
<comment type="caution">
    <text evidence="6">The sequence shown here is derived from an EMBL/GenBank/DDBJ whole genome shotgun (WGS) entry which is preliminary data.</text>
</comment>
<dbReference type="GO" id="GO:0003700">
    <property type="term" value="F:DNA-binding transcription factor activity"/>
    <property type="evidence" value="ECO:0007669"/>
    <property type="project" value="InterPro"/>
</dbReference>
<keyword evidence="3" id="KW-0804">Transcription</keyword>
<feature type="domain" description="HTH gntR-type" evidence="4">
    <location>
        <begin position="11"/>
        <end position="64"/>
    </location>
</feature>
<evidence type="ECO:0000256" key="1">
    <source>
        <dbReference type="ARBA" id="ARBA00023015"/>
    </source>
</evidence>
<dbReference type="InterPro" id="IPR036390">
    <property type="entry name" value="WH_DNA-bd_sf"/>
</dbReference>